<dbReference type="EMBL" id="UINC01109738">
    <property type="protein sequence ID" value="SVC76758.1"/>
    <property type="molecule type" value="Genomic_DNA"/>
</dbReference>
<dbReference type="AlphaFoldDB" id="A0A382PVU0"/>
<gene>
    <name evidence="1" type="ORF">METZ01_LOCUS329612</name>
</gene>
<organism evidence="1">
    <name type="scientific">marine metagenome</name>
    <dbReference type="NCBI Taxonomy" id="408172"/>
    <lineage>
        <taxon>unclassified sequences</taxon>
        <taxon>metagenomes</taxon>
        <taxon>ecological metagenomes</taxon>
    </lineage>
</organism>
<evidence type="ECO:0000313" key="1">
    <source>
        <dbReference type="EMBL" id="SVC76758.1"/>
    </source>
</evidence>
<proteinExistence type="predicted"/>
<reference evidence="1" key="1">
    <citation type="submission" date="2018-05" db="EMBL/GenBank/DDBJ databases">
        <authorList>
            <person name="Lanie J.A."/>
            <person name="Ng W.-L."/>
            <person name="Kazmierczak K.M."/>
            <person name="Andrzejewski T.M."/>
            <person name="Davidsen T.M."/>
            <person name="Wayne K.J."/>
            <person name="Tettelin H."/>
            <person name="Glass J.I."/>
            <person name="Rusch D."/>
            <person name="Podicherti R."/>
            <person name="Tsui H.-C.T."/>
            <person name="Winkler M.E."/>
        </authorList>
    </citation>
    <scope>NUCLEOTIDE SEQUENCE</scope>
</reference>
<feature type="non-terminal residue" evidence="1">
    <location>
        <position position="1"/>
    </location>
</feature>
<name>A0A382PVU0_9ZZZZ</name>
<sequence length="63" mass="7053">NPITGVSAVKARNNPSVMHPIKAHPLALLCTRQRKQKKCIFVVASIPPINLFVMERTQKFSNI</sequence>
<accession>A0A382PVU0</accession>
<protein>
    <submittedName>
        <fullName evidence="1">Uncharacterized protein</fullName>
    </submittedName>
</protein>